<dbReference type="SMART" id="SM00181">
    <property type="entry name" value="EGF"/>
    <property type="match status" value="1"/>
</dbReference>
<keyword evidence="5" id="KW-0654">Proteoglycan</keyword>
<dbReference type="PANTHER" id="PTHR22804:SF41">
    <property type="entry name" value="BREVICAN CORE PROTEIN"/>
    <property type="match status" value="1"/>
</dbReference>
<evidence type="ECO:0000256" key="6">
    <source>
        <dbReference type="ARBA" id="ARBA00023157"/>
    </source>
</evidence>
<dbReference type="InParanoid" id="H2SRZ3"/>
<comment type="subcellular location">
    <subcellularLocation>
        <location evidence="1">Secreted</location>
    </subcellularLocation>
</comment>
<feature type="disulfide bond" evidence="9">
    <location>
        <begin position="540"/>
        <end position="549"/>
    </location>
</feature>
<feature type="disulfide bond" evidence="10">
    <location>
        <begin position="683"/>
        <end position="726"/>
    </location>
</feature>
<dbReference type="GO" id="GO:0005540">
    <property type="term" value="F:hyaluronic acid binding"/>
    <property type="evidence" value="ECO:0007669"/>
    <property type="project" value="InterPro"/>
</dbReference>
<dbReference type="SMART" id="SM00034">
    <property type="entry name" value="CLECT"/>
    <property type="match status" value="1"/>
</dbReference>
<keyword evidence="6 9" id="KW-1015">Disulfide bond</keyword>
<dbReference type="InterPro" id="IPR036179">
    <property type="entry name" value="Ig-like_dom_sf"/>
</dbReference>
<dbReference type="InterPro" id="IPR007110">
    <property type="entry name" value="Ig-like_dom"/>
</dbReference>
<dbReference type="CDD" id="cd03520">
    <property type="entry name" value="Link_domain_CSPGs_modules_2_4"/>
    <property type="match status" value="1"/>
</dbReference>
<dbReference type="GO" id="GO:0007155">
    <property type="term" value="P:cell adhesion"/>
    <property type="evidence" value="ECO:0007669"/>
    <property type="project" value="InterPro"/>
</dbReference>
<protein>
    <submittedName>
        <fullName evidence="18">Brevican</fullName>
    </submittedName>
</protein>
<dbReference type="Pfam" id="PF00059">
    <property type="entry name" value="Lectin_C"/>
    <property type="match status" value="1"/>
</dbReference>
<dbReference type="Gene3D" id="2.10.25.10">
    <property type="entry name" value="Laminin"/>
    <property type="match status" value="1"/>
</dbReference>
<dbReference type="HOGENOM" id="CLU_000303_0_1_1"/>
<dbReference type="GO" id="GO:0001501">
    <property type="term" value="P:skeletal system development"/>
    <property type="evidence" value="ECO:0007669"/>
    <property type="project" value="TreeGrafter"/>
</dbReference>
<feature type="domain" description="C-type lectin" evidence="14">
    <location>
        <begin position="563"/>
        <end position="677"/>
    </location>
</feature>
<dbReference type="InterPro" id="IPR000436">
    <property type="entry name" value="Sushi_SCR_CCP_dom"/>
</dbReference>
<dbReference type="Pfam" id="PF00193">
    <property type="entry name" value="Xlink"/>
    <property type="match status" value="2"/>
</dbReference>
<dbReference type="SUPFAM" id="SSF48726">
    <property type="entry name" value="Immunoglobulin"/>
    <property type="match status" value="1"/>
</dbReference>
<dbReference type="InterPro" id="IPR001304">
    <property type="entry name" value="C-type_lectin-like"/>
</dbReference>
<proteinExistence type="predicted"/>
<dbReference type="InterPro" id="IPR018378">
    <property type="entry name" value="C-type_lectin_CS"/>
</dbReference>
<organism evidence="18 19">
    <name type="scientific">Takifugu rubripes</name>
    <name type="common">Japanese pufferfish</name>
    <name type="synonym">Fugu rubripes</name>
    <dbReference type="NCBI Taxonomy" id="31033"/>
    <lineage>
        <taxon>Eukaryota</taxon>
        <taxon>Metazoa</taxon>
        <taxon>Chordata</taxon>
        <taxon>Craniata</taxon>
        <taxon>Vertebrata</taxon>
        <taxon>Euteleostomi</taxon>
        <taxon>Actinopterygii</taxon>
        <taxon>Neopterygii</taxon>
        <taxon>Teleostei</taxon>
        <taxon>Neoteleostei</taxon>
        <taxon>Acanthomorphata</taxon>
        <taxon>Eupercaria</taxon>
        <taxon>Tetraodontiformes</taxon>
        <taxon>Tetradontoidea</taxon>
        <taxon>Tetraodontidae</taxon>
        <taxon>Takifugu</taxon>
    </lineage>
</organism>
<dbReference type="SMART" id="SM00032">
    <property type="entry name" value="CCP"/>
    <property type="match status" value="1"/>
</dbReference>
<dbReference type="Ensembl" id="ENSTRUT00000015249.3">
    <property type="protein sequence ID" value="ENSTRUP00000015180.3"/>
    <property type="gene ID" value="ENSTRUG00000006231.3"/>
</dbReference>
<dbReference type="GO" id="GO:0072534">
    <property type="term" value="C:perineuronal net"/>
    <property type="evidence" value="ECO:0007669"/>
    <property type="project" value="TreeGrafter"/>
</dbReference>
<dbReference type="PROSITE" id="PS01186">
    <property type="entry name" value="EGF_2"/>
    <property type="match status" value="1"/>
</dbReference>
<dbReference type="Gene3D" id="2.60.40.10">
    <property type="entry name" value="Immunoglobulins"/>
    <property type="match status" value="1"/>
</dbReference>
<name>H2SRZ3_TAKRU</name>
<keyword evidence="9" id="KW-0245">EGF-like domain</keyword>
<dbReference type="CDD" id="cd00033">
    <property type="entry name" value="CCP"/>
    <property type="match status" value="1"/>
</dbReference>
<evidence type="ECO:0000256" key="4">
    <source>
        <dbReference type="ARBA" id="ARBA00022737"/>
    </source>
</evidence>
<feature type="disulfide bond" evidence="10">
    <location>
        <begin position="712"/>
        <end position="739"/>
    </location>
</feature>
<evidence type="ECO:0000256" key="9">
    <source>
        <dbReference type="PROSITE-ProRule" id="PRU00076"/>
    </source>
</evidence>
<dbReference type="GO" id="GO:0002052">
    <property type="term" value="P:positive regulation of neuroblast proliferation"/>
    <property type="evidence" value="ECO:0007669"/>
    <property type="project" value="TreeGrafter"/>
</dbReference>
<keyword evidence="10" id="KW-0768">Sushi</keyword>
<evidence type="ECO:0000259" key="14">
    <source>
        <dbReference type="PROSITE" id="PS50041"/>
    </source>
</evidence>
<dbReference type="CDD" id="cd00054">
    <property type="entry name" value="EGF_CA"/>
    <property type="match status" value="1"/>
</dbReference>
<reference evidence="18 19" key="1">
    <citation type="journal article" date="2011" name="Genome Biol. Evol.">
        <title>Integration of the genetic map and genome assembly of fugu facilitates insights into distinct features of genome evolution in teleosts and mammals.</title>
        <authorList>
            <person name="Kai W."/>
            <person name="Kikuchi K."/>
            <person name="Tohari S."/>
            <person name="Chew A.K."/>
            <person name="Tay A."/>
            <person name="Fujiwara A."/>
            <person name="Hosoya S."/>
            <person name="Suetake H."/>
            <person name="Naruse K."/>
            <person name="Brenner S."/>
            <person name="Suzuki Y."/>
            <person name="Venkatesh B."/>
        </authorList>
    </citation>
    <scope>NUCLEOTIDE SEQUENCE [LARGE SCALE GENOMIC DNA]</scope>
</reference>
<dbReference type="GeneTree" id="ENSGT00940000157343"/>
<keyword evidence="2" id="KW-0964">Secreted</keyword>
<dbReference type="Pfam" id="PF07686">
    <property type="entry name" value="V-set"/>
    <property type="match status" value="1"/>
</dbReference>
<evidence type="ECO:0000259" key="13">
    <source>
        <dbReference type="PROSITE" id="PS50026"/>
    </source>
</evidence>
<dbReference type="InterPro" id="IPR003599">
    <property type="entry name" value="Ig_sub"/>
</dbReference>
<evidence type="ECO:0000313" key="19">
    <source>
        <dbReference type="Proteomes" id="UP000005226"/>
    </source>
</evidence>
<evidence type="ECO:0000256" key="5">
    <source>
        <dbReference type="ARBA" id="ARBA00022974"/>
    </source>
</evidence>
<evidence type="ECO:0000256" key="12">
    <source>
        <dbReference type="SAM" id="SignalP"/>
    </source>
</evidence>
<dbReference type="GO" id="GO:0005615">
    <property type="term" value="C:extracellular space"/>
    <property type="evidence" value="ECO:0007669"/>
    <property type="project" value="TreeGrafter"/>
</dbReference>
<keyword evidence="3 12" id="KW-0732">Signal</keyword>
<reference evidence="18" key="3">
    <citation type="submission" date="2025-09" db="UniProtKB">
        <authorList>
            <consortium name="Ensembl"/>
        </authorList>
    </citation>
    <scope>IDENTIFICATION</scope>
</reference>
<evidence type="ECO:0000256" key="10">
    <source>
        <dbReference type="PROSITE-ProRule" id="PRU00302"/>
    </source>
</evidence>
<dbReference type="PRINTS" id="PR01265">
    <property type="entry name" value="LINKMODULE"/>
</dbReference>
<keyword evidence="4" id="KW-0677">Repeat</keyword>
<dbReference type="SUPFAM" id="SSF56436">
    <property type="entry name" value="C-type lectin-like"/>
    <property type="match status" value="3"/>
</dbReference>
<feature type="chain" id="PRO_5046213683" evidence="12">
    <location>
        <begin position="20"/>
        <end position="768"/>
    </location>
</feature>
<evidence type="ECO:0000256" key="7">
    <source>
        <dbReference type="ARBA" id="ARBA00023180"/>
    </source>
</evidence>
<dbReference type="InterPro" id="IPR000742">
    <property type="entry name" value="EGF"/>
</dbReference>
<dbReference type="PROSITE" id="PS50963">
    <property type="entry name" value="LINK_2"/>
    <property type="match status" value="2"/>
</dbReference>
<reference evidence="18" key="2">
    <citation type="submission" date="2025-08" db="UniProtKB">
        <authorList>
            <consortium name="Ensembl"/>
        </authorList>
    </citation>
    <scope>IDENTIFICATION</scope>
</reference>
<dbReference type="InterPro" id="IPR016187">
    <property type="entry name" value="CTDL_fold"/>
</dbReference>
<dbReference type="InterPro" id="IPR016186">
    <property type="entry name" value="C-type_lectin-like/link_sf"/>
</dbReference>
<dbReference type="PROSITE" id="PS00022">
    <property type="entry name" value="EGF_1"/>
    <property type="match status" value="1"/>
</dbReference>
<feature type="domain" description="Link" evidence="17">
    <location>
        <begin position="242"/>
        <end position="338"/>
    </location>
</feature>
<evidence type="ECO:0000256" key="3">
    <source>
        <dbReference type="ARBA" id="ARBA00022729"/>
    </source>
</evidence>
<feature type="disulfide bond" evidence="11">
    <location>
        <begin position="187"/>
        <end position="208"/>
    </location>
</feature>
<evidence type="ECO:0000259" key="15">
    <source>
        <dbReference type="PROSITE" id="PS50835"/>
    </source>
</evidence>
<dbReference type="InterPro" id="IPR035976">
    <property type="entry name" value="Sushi/SCR/CCP_sf"/>
</dbReference>
<dbReference type="SMART" id="SM00409">
    <property type="entry name" value="IG"/>
    <property type="match status" value="1"/>
</dbReference>
<evidence type="ECO:0000256" key="11">
    <source>
        <dbReference type="PROSITE-ProRule" id="PRU00323"/>
    </source>
</evidence>
<dbReference type="GO" id="GO:0045202">
    <property type="term" value="C:synapse"/>
    <property type="evidence" value="ECO:0007669"/>
    <property type="project" value="TreeGrafter"/>
</dbReference>
<evidence type="ECO:0000256" key="2">
    <source>
        <dbReference type="ARBA" id="ARBA00022525"/>
    </source>
</evidence>
<dbReference type="InterPro" id="IPR013783">
    <property type="entry name" value="Ig-like_fold"/>
</dbReference>
<feature type="disulfide bond" evidence="11">
    <location>
        <begin position="285"/>
        <end position="306"/>
    </location>
</feature>
<comment type="caution">
    <text evidence="9">Lacks conserved residue(s) required for the propagation of feature annotation.</text>
</comment>
<dbReference type="PANTHER" id="PTHR22804">
    <property type="entry name" value="AGGRECAN/VERSICAN PROTEOGLYCAN"/>
    <property type="match status" value="1"/>
</dbReference>
<feature type="domain" description="EGF-like" evidence="13">
    <location>
        <begin position="515"/>
        <end position="550"/>
    </location>
</feature>
<evidence type="ECO:0000313" key="18">
    <source>
        <dbReference type="Ensembl" id="ENSTRUP00000015180.3"/>
    </source>
</evidence>
<evidence type="ECO:0000256" key="8">
    <source>
        <dbReference type="ARBA" id="ARBA00023319"/>
    </source>
</evidence>
<dbReference type="PROSITE" id="PS50026">
    <property type="entry name" value="EGF_3"/>
    <property type="match status" value="1"/>
</dbReference>
<dbReference type="PROSITE" id="PS01241">
    <property type="entry name" value="LINK_1"/>
    <property type="match status" value="1"/>
</dbReference>
<dbReference type="PROSITE" id="PS00615">
    <property type="entry name" value="C_TYPE_LECTIN_1"/>
    <property type="match status" value="1"/>
</dbReference>
<dbReference type="PROSITE" id="PS50923">
    <property type="entry name" value="SUSHI"/>
    <property type="match status" value="1"/>
</dbReference>
<keyword evidence="19" id="KW-1185">Reference proteome</keyword>
<dbReference type="InterPro" id="IPR000538">
    <property type="entry name" value="Link_dom"/>
</dbReference>
<evidence type="ECO:0000259" key="16">
    <source>
        <dbReference type="PROSITE" id="PS50923"/>
    </source>
</evidence>
<feature type="domain" description="Link" evidence="17">
    <location>
        <begin position="141"/>
        <end position="236"/>
    </location>
</feature>
<dbReference type="Gene3D" id="2.10.70.10">
    <property type="entry name" value="Complement Module, domain 1"/>
    <property type="match status" value="1"/>
</dbReference>
<dbReference type="Pfam" id="PF00008">
    <property type="entry name" value="EGF"/>
    <property type="match status" value="1"/>
</dbReference>
<dbReference type="InterPro" id="IPR050691">
    <property type="entry name" value="Hyaluronan_bind_Proteoglycan"/>
</dbReference>
<dbReference type="PROSITE" id="PS50835">
    <property type="entry name" value="IG_LIKE"/>
    <property type="match status" value="1"/>
</dbReference>
<dbReference type="PROSITE" id="PS50041">
    <property type="entry name" value="C_TYPE_LECTIN_2"/>
    <property type="match status" value="1"/>
</dbReference>
<dbReference type="AlphaFoldDB" id="H2SRZ3"/>
<dbReference type="InterPro" id="IPR013106">
    <property type="entry name" value="Ig_V-set"/>
</dbReference>
<feature type="signal peptide" evidence="12">
    <location>
        <begin position="1"/>
        <end position="19"/>
    </location>
</feature>
<dbReference type="GO" id="GO:0007417">
    <property type="term" value="P:central nervous system development"/>
    <property type="evidence" value="ECO:0007669"/>
    <property type="project" value="TreeGrafter"/>
</dbReference>
<keyword evidence="8" id="KW-0393">Immunoglobulin domain</keyword>
<evidence type="ECO:0000256" key="1">
    <source>
        <dbReference type="ARBA" id="ARBA00004613"/>
    </source>
</evidence>
<evidence type="ECO:0000259" key="17">
    <source>
        <dbReference type="PROSITE" id="PS50963"/>
    </source>
</evidence>
<dbReference type="SUPFAM" id="SSF57535">
    <property type="entry name" value="Complement control module/SCR domain"/>
    <property type="match status" value="1"/>
</dbReference>
<feature type="domain" description="Ig-like" evidence="15">
    <location>
        <begin position="4"/>
        <end position="137"/>
    </location>
</feature>
<dbReference type="Pfam" id="PF00084">
    <property type="entry name" value="Sushi"/>
    <property type="match status" value="1"/>
</dbReference>
<dbReference type="Gene3D" id="3.10.100.10">
    <property type="entry name" value="Mannose-Binding Protein A, subunit A"/>
    <property type="match status" value="3"/>
</dbReference>
<dbReference type="OMA" id="RWEAPQI"/>
<feature type="domain" description="Sushi" evidence="16">
    <location>
        <begin position="681"/>
        <end position="741"/>
    </location>
</feature>
<dbReference type="CDD" id="cd03517">
    <property type="entry name" value="Link_domain_CSPGs_modules_1_3"/>
    <property type="match status" value="1"/>
</dbReference>
<dbReference type="Proteomes" id="UP000005226">
    <property type="component" value="Chromosome 7"/>
</dbReference>
<dbReference type="GO" id="GO:0010001">
    <property type="term" value="P:glial cell differentiation"/>
    <property type="evidence" value="ECO:0007669"/>
    <property type="project" value="TreeGrafter"/>
</dbReference>
<accession>H2SRZ3</accession>
<sequence>MDFPSFSSLLLFLLQVTIPTSPPVAAVLGGNLTLPCLVSLTHPPPAPFTNGRHAALSLPRVKWSVVINNEETEILVARGDRVQVSEAYRGRAALLHFTHSPADLTLHLESLRRSDGGVYRCAVQQGLEGDDDTMLVKVKGVVFHHRDAAGRYAFSFQGARAACEAIGAQMASPEQLLAAYNSGYQHCDAGWLSDGSVRYPIQLPREGCFGDMDGFPGVRNYGLLEPDKLYDVYCYVDEINGEVFHGSAPQGLTFWEANSFCQSHGAELAAAAQLYAAWNDGLDLCSPGWLADGSVRYPIVTPRERCGGGEPGVRTVYRHSNQTGFPEDHTRHDVYCFQSKGNHFPLHVLNTEPDGVDQDMVANTDPAEETTSSEVVPKGGEMLYWGQTSSPLMQGFLSTTLHSNEELASMRDLLVPPSSKHEERMSSHTSEETEKVIYPVFNRPAPEEDNREAAVLPPTLPVTEDAVTVGGATDAPTLETVESPSDSHVSKGLDMCPEEGVVPEEHTPGLEHVNLADLCVVNPCMNGGTCVDGGTVVCVCLPGYGGDFCQTDLEACELGWDKFQGFCYRHFSSRQSWDAAEQHCRTCGGHLLSVMTPEEQEHINEKYREYQWIGLNDRTIEGDFRWSDGNPLLYENWHKGQPDSYFLSGEDCAVMVWHDGGQWSDVPCNYHLSYTCKKGVSSCGDPPDVPHAKLFGKKRLRYETDTLVRYYCEDGFVQTLRPVVRCLPSGQWEQPLITCSPSESPHQCHTHMNVTCTCCAHSLQKGQH</sequence>
<dbReference type="SMART" id="SM00445">
    <property type="entry name" value="LINK"/>
    <property type="match status" value="2"/>
</dbReference>
<keyword evidence="7" id="KW-0325">Glycoprotein</keyword>